<dbReference type="InterPro" id="IPR052087">
    <property type="entry name" value="RRP12"/>
</dbReference>
<dbReference type="AlphaFoldDB" id="A0A8X6WXC0"/>
<dbReference type="GO" id="GO:0005634">
    <property type="term" value="C:nucleus"/>
    <property type="evidence" value="ECO:0007669"/>
    <property type="project" value="UniProtKB-SubCell"/>
</dbReference>
<evidence type="ECO:0000256" key="4">
    <source>
        <dbReference type="SAM" id="MobiDB-lite"/>
    </source>
</evidence>
<dbReference type="SUPFAM" id="SSF48371">
    <property type="entry name" value="ARM repeat"/>
    <property type="match status" value="2"/>
</dbReference>
<dbReference type="PANTHER" id="PTHR48287:SF1">
    <property type="entry name" value="ARM REPEAT SUPERFAMILY PROTEIN"/>
    <property type="match status" value="1"/>
</dbReference>
<accession>A0A8X6WXC0</accession>
<feature type="compositionally biased region" description="Basic residues" evidence="4">
    <location>
        <begin position="1245"/>
        <end position="1258"/>
    </location>
</feature>
<dbReference type="InterPro" id="IPR016024">
    <property type="entry name" value="ARM-type_fold"/>
</dbReference>
<proteinExistence type="inferred from homology"/>
<gene>
    <name evidence="7" type="primary">RRP12</name>
    <name evidence="7" type="ORF">TNIN_394791</name>
</gene>
<feature type="compositionally biased region" description="Basic and acidic residues" evidence="4">
    <location>
        <begin position="1124"/>
        <end position="1136"/>
    </location>
</feature>
<feature type="region of interest" description="Disordered" evidence="4">
    <location>
        <begin position="1"/>
        <end position="20"/>
    </location>
</feature>
<evidence type="ECO:0000256" key="3">
    <source>
        <dbReference type="ARBA" id="ARBA00023242"/>
    </source>
</evidence>
<dbReference type="Gene3D" id="1.25.10.10">
    <property type="entry name" value="Leucine-rich Repeat Variant"/>
    <property type="match status" value="2"/>
</dbReference>
<dbReference type="Pfam" id="PF08161">
    <property type="entry name" value="RRP12_HEAT"/>
    <property type="match status" value="1"/>
</dbReference>
<dbReference type="OrthoDB" id="2192888at2759"/>
<dbReference type="InterPro" id="IPR012978">
    <property type="entry name" value="HEAT_RRP12"/>
</dbReference>
<feature type="region of interest" description="Disordered" evidence="4">
    <location>
        <begin position="1237"/>
        <end position="1258"/>
    </location>
</feature>
<dbReference type="InterPro" id="IPR011989">
    <property type="entry name" value="ARM-like"/>
</dbReference>
<feature type="compositionally biased region" description="Basic residues" evidence="4">
    <location>
        <begin position="1055"/>
        <end position="1064"/>
    </location>
</feature>
<keyword evidence="3" id="KW-0539">Nucleus</keyword>
<evidence type="ECO:0000259" key="5">
    <source>
        <dbReference type="Pfam" id="PF08161"/>
    </source>
</evidence>
<protein>
    <submittedName>
        <fullName evidence="7">RRP12-like protein</fullName>
    </submittedName>
</protein>
<feature type="compositionally biased region" description="Basic residues" evidence="4">
    <location>
        <begin position="1"/>
        <end position="10"/>
    </location>
</feature>
<dbReference type="EMBL" id="BMAV01003478">
    <property type="protein sequence ID" value="GFY43089.1"/>
    <property type="molecule type" value="Genomic_DNA"/>
</dbReference>
<keyword evidence="8" id="KW-1185">Reference proteome</keyword>
<evidence type="ECO:0000313" key="7">
    <source>
        <dbReference type="EMBL" id="GFY43089.1"/>
    </source>
</evidence>
<dbReference type="Pfam" id="PF25772">
    <property type="entry name" value="HEAT_RRP12_N"/>
    <property type="match status" value="1"/>
</dbReference>
<feature type="compositionally biased region" description="Basic and acidic residues" evidence="4">
    <location>
        <begin position="1176"/>
        <end position="1198"/>
    </location>
</feature>
<dbReference type="Proteomes" id="UP000886998">
    <property type="component" value="Unassembled WGS sequence"/>
</dbReference>
<comment type="caution">
    <text evidence="7">The sequence shown here is derived from an EMBL/GenBank/DDBJ whole genome shotgun (WGS) entry which is preliminary data.</text>
</comment>
<evidence type="ECO:0000259" key="6">
    <source>
        <dbReference type="Pfam" id="PF25772"/>
    </source>
</evidence>
<name>A0A8X6WXC0_9ARAC</name>
<reference evidence="7" key="1">
    <citation type="submission" date="2020-08" db="EMBL/GenBank/DDBJ databases">
        <title>Multicomponent nature underlies the extraordinary mechanical properties of spider dragline silk.</title>
        <authorList>
            <person name="Kono N."/>
            <person name="Nakamura H."/>
            <person name="Mori M."/>
            <person name="Yoshida Y."/>
            <person name="Ohtoshi R."/>
            <person name="Malay A.D."/>
            <person name="Moran D.A.P."/>
            <person name="Tomita M."/>
            <person name="Numata K."/>
            <person name="Arakawa K."/>
        </authorList>
    </citation>
    <scope>NUCLEOTIDE SEQUENCE</scope>
</reference>
<evidence type="ECO:0000256" key="2">
    <source>
        <dbReference type="ARBA" id="ARBA00007690"/>
    </source>
</evidence>
<organism evidence="7 8">
    <name type="scientific">Trichonephila inaurata madagascariensis</name>
    <dbReference type="NCBI Taxonomy" id="2747483"/>
    <lineage>
        <taxon>Eukaryota</taxon>
        <taxon>Metazoa</taxon>
        <taxon>Ecdysozoa</taxon>
        <taxon>Arthropoda</taxon>
        <taxon>Chelicerata</taxon>
        <taxon>Arachnida</taxon>
        <taxon>Araneae</taxon>
        <taxon>Araneomorphae</taxon>
        <taxon>Entelegynae</taxon>
        <taxon>Araneoidea</taxon>
        <taxon>Nephilidae</taxon>
        <taxon>Trichonephila</taxon>
        <taxon>Trichonephila inaurata</taxon>
    </lineage>
</organism>
<feature type="domain" description="RRP12 N-terminal HEAT" evidence="6">
    <location>
        <begin position="106"/>
        <end position="334"/>
    </location>
</feature>
<feature type="compositionally biased region" description="Acidic residues" evidence="4">
    <location>
        <begin position="1038"/>
        <end position="1051"/>
    </location>
</feature>
<evidence type="ECO:0000256" key="1">
    <source>
        <dbReference type="ARBA" id="ARBA00004123"/>
    </source>
</evidence>
<dbReference type="InterPro" id="IPR057860">
    <property type="entry name" value="HEAT_RRP12_N"/>
</dbReference>
<dbReference type="PANTHER" id="PTHR48287">
    <property type="entry name" value="ARM REPEAT SUPERFAMILY PROTEIN"/>
    <property type="match status" value="1"/>
</dbReference>
<feature type="region of interest" description="Disordered" evidence="4">
    <location>
        <begin position="1115"/>
        <end position="1198"/>
    </location>
</feature>
<comment type="similarity">
    <text evidence="2">Belongs to the RRP12 family.</text>
</comment>
<feature type="domain" description="RRP12 HEAT" evidence="5">
    <location>
        <begin position="403"/>
        <end position="665"/>
    </location>
</feature>
<sequence length="1258" mass="143626">MKKANRKYTKGRGQMWKKGQSSSFVPECNKYRQAAKKRHMFENRGGNVLTEALLKQHNKMTSESMCDKNEDTTSIGGDTALTNFTNCSLTHFSRLHKNWNPQSLLHKEMIAVIAAVAEILKNNGEEETEANYFAALMTTLDVVDKDESVTAVVCLLAMIAKRMNELVLKSQSKNVNETIVKLLIKYMNSDYCALLKNLLTIVYSFMKVKTQWTEESADDLKVVLEFITHHKPKVRKMAVQIIKSLLLRYKPESSTTHPCANFVAKFCVERLQSAAGKSKSKDIFYMLQLIQEIIGAFPTSGIKKCCETIFKTMTLANSMVTLCGFKSLHGLFYSNSINLPSNLNARIITALYDYQPHIKDSENVILWVQLMGKALMNLYSLDEKLCISHLPQFFSVAIKCLQNDTENVMIAVRTTLLFLLQNCFETINEESFDDYKKTAVYKMFHSVEDALSYQYHKAWGHVLLILGGFFEVVGKHCMDIMKKCLQSLGDLHDSYNFPYIPALEKTLGIAIEHLGPRIVLEAIPLQFDGEKPDFPKSWMLPLLRIHVKRTELKFFFDYFLKLAIKIRSKILVLKQEKKPVESKLFEVVSFQIWSLLPGFCKEPTDLGNCFKDYARTLGEIIKTDPSLRLIVMNALRQLIKTDENKEELAKYAKNYLPILFNLYLTETKNKAEEDTHLAALETCKVYLCITDKQMISTFFEKAIEKVRSAESGIFVQQASIDLCKAMVSCIQKEQLQELYEICKSLLKDTNHTTKKKAYSVMNEICHSESEVCQDFVKENLEDLRLLFSGTVSGLIPATRALRLYCLRHIVSQSTEDDKSTILNIIPEAVLCTKENSIKARAAAYELLVTIGHTMIRISSNSKEGMKEYITCLLVGLAGSSHFSSASILSIGRVVYEFKDELNSDIINNLINIIGQLLKVQSREIVTAALSFFKILFAAMDTDDLAQHVQTMIESLTSITEIHQRAVRFKVKEIFIRLVRKFGYEMISKMIPENYQKQLNNIRKTEARKKRKKNMIDEDSDPDIDMPTKKIDDISDLLADSDSDLPDDDDDEVPKKTRKSRRKKIQAPCLEENDDIVDLLDPAVNKRLLTVKENKSQPKKRSDDFLISEDGRLIIEDKDKDEDENTKSNDKGEKDDVLQELGISLKKNKRKFRGSDDEDDHEVETGPISHVSKGIHRTLEPKAKRRRPGEEFKAKKAGGDVKKGKYDPYAYIPFNKQLLNRRKQIKAKGQFKSIVRGAKKGAVAGMKRKSREAKRKKNH</sequence>
<evidence type="ECO:0000313" key="8">
    <source>
        <dbReference type="Proteomes" id="UP000886998"/>
    </source>
</evidence>
<comment type="subcellular location">
    <subcellularLocation>
        <location evidence="1">Nucleus</location>
    </subcellularLocation>
</comment>
<feature type="region of interest" description="Disordered" evidence="4">
    <location>
        <begin position="1004"/>
        <end position="1064"/>
    </location>
</feature>